<protein>
    <submittedName>
        <fullName evidence="2">Putative product</fullName>
    </submittedName>
</protein>
<feature type="transmembrane region" description="Helical" evidence="1">
    <location>
        <begin position="12"/>
        <end position="32"/>
    </location>
</feature>
<feature type="transmembrane region" description="Helical" evidence="1">
    <location>
        <begin position="57"/>
        <end position="76"/>
    </location>
</feature>
<organism evidence="2">
    <name type="scientific">Xenopsylla cheopis</name>
    <name type="common">Oriental rat flea</name>
    <name type="synonym">Pulex cheopis</name>
    <dbReference type="NCBI Taxonomy" id="163159"/>
    <lineage>
        <taxon>Eukaryota</taxon>
        <taxon>Metazoa</taxon>
        <taxon>Ecdysozoa</taxon>
        <taxon>Arthropoda</taxon>
        <taxon>Hexapoda</taxon>
        <taxon>Insecta</taxon>
        <taxon>Pterygota</taxon>
        <taxon>Neoptera</taxon>
        <taxon>Endopterygota</taxon>
        <taxon>Siphonaptera</taxon>
        <taxon>Pulicidae</taxon>
        <taxon>Xenopsyllinae</taxon>
        <taxon>Xenopsylla</taxon>
    </lineage>
</organism>
<dbReference type="AlphaFoldDB" id="A0A6M2DY14"/>
<dbReference type="EMBL" id="GIIL01006252">
    <property type="protein sequence ID" value="NOV49978.1"/>
    <property type="molecule type" value="Transcribed_RNA"/>
</dbReference>
<accession>A0A6M2DY14</accession>
<reference evidence="2" key="1">
    <citation type="submission" date="2020-03" db="EMBL/GenBank/DDBJ databases">
        <title>Transcriptomic Profiling of the Digestive Tract of the Rat Flea, Xenopsylla cheopis, Following Blood Feeding and Infection with Yersinia pestis.</title>
        <authorList>
            <person name="Bland D.M."/>
            <person name="Martens C.A."/>
            <person name="Virtaneva K."/>
            <person name="Kanakabandi K."/>
            <person name="Long D."/>
            <person name="Rosenke R."/>
            <person name="Saturday G.A."/>
            <person name="Hoyt F.H."/>
            <person name="Bruno D.P."/>
            <person name="Ribeiro J.M.C."/>
            <person name="Hinnebusch J."/>
        </authorList>
    </citation>
    <scope>NUCLEOTIDE SEQUENCE</scope>
</reference>
<sequence>MIILHCMCFLMNWHFAVVSVFSAWITVLYPLFQQKYSVPVPPFLYVIYGYKDLTETYLVVIGTEKFMGLWILIYLASQRSV</sequence>
<proteinExistence type="predicted"/>
<keyword evidence="1" id="KW-1133">Transmembrane helix</keyword>
<evidence type="ECO:0000256" key="1">
    <source>
        <dbReference type="SAM" id="Phobius"/>
    </source>
</evidence>
<name>A0A6M2DY14_XENCH</name>
<evidence type="ECO:0000313" key="2">
    <source>
        <dbReference type="EMBL" id="NOV49978.1"/>
    </source>
</evidence>
<keyword evidence="1" id="KW-0812">Transmembrane</keyword>
<keyword evidence="1" id="KW-0472">Membrane</keyword>